<protein>
    <submittedName>
        <fullName evidence="1">Uncharacterized protein</fullName>
    </submittedName>
</protein>
<evidence type="ECO:0000313" key="1">
    <source>
        <dbReference type="EMBL" id="EKO31776.1"/>
    </source>
</evidence>
<comment type="caution">
    <text evidence="1">The sequence shown here is derived from an EMBL/GenBank/DDBJ whole genome shotgun (WGS) entry which is preliminary data.</text>
</comment>
<reference evidence="1" key="1">
    <citation type="submission" date="2012-10" db="EMBL/GenBank/DDBJ databases">
        <authorList>
            <person name="Harkins D.M."/>
            <person name="Durkin A.S."/>
            <person name="Brinkac L.M."/>
            <person name="Haft D.H."/>
            <person name="Selengut J.D."/>
            <person name="Sanka R."/>
            <person name="DePew J."/>
            <person name="Purushe J."/>
            <person name="Matthias M.A."/>
            <person name="Vinetz J.M."/>
            <person name="Sutton G.G."/>
            <person name="Nierman W.C."/>
            <person name="Fouts D.E."/>
        </authorList>
    </citation>
    <scope>NUCLEOTIDE SEQUENCE [LARGE SCALE GENOMIC DNA]</scope>
    <source>
        <strain evidence="1">MOR084</strain>
    </source>
</reference>
<name>A0A0E2B8U8_9LEPT</name>
<accession>A0A0E2B8U8</accession>
<dbReference type="EMBL" id="AHON02000088">
    <property type="protein sequence ID" value="EKO31776.1"/>
    <property type="molecule type" value="Genomic_DNA"/>
</dbReference>
<organism evidence="1 2">
    <name type="scientific">Leptospira santarosai str. MOR084</name>
    <dbReference type="NCBI Taxonomy" id="1049984"/>
    <lineage>
        <taxon>Bacteria</taxon>
        <taxon>Pseudomonadati</taxon>
        <taxon>Spirochaetota</taxon>
        <taxon>Spirochaetia</taxon>
        <taxon>Leptospirales</taxon>
        <taxon>Leptospiraceae</taxon>
        <taxon>Leptospira</taxon>
    </lineage>
</organism>
<dbReference type="NCBIfam" id="NF047432">
    <property type="entry name" value="LA_3334_fam"/>
    <property type="match status" value="1"/>
</dbReference>
<proteinExistence type="predicted"/>
<keyword evidence="2" id="KW-1185">Reference proteome</keyword>
<dbReference type="Proteomes" id="UP000006329">
    <property type="component" value="Unassembled WGS sequence"/>
</dbReference>
<gene>
    <name evidence="1" type="ORF">LEP1GSC179_0590</name>
</gene>
<sequence>MRKFCSSYRLDLGRLRFFLALGVLRIIKMPFLEKGFGRNSIIAFVICFSNLNAAELILKNGDSFIGSVIEETEIKIKFLWKGEEYEIPKSDISSIDKKKKGADASYRFSSLKLKDGSVIVGVVVEESEQLVVIKTNLGFMNIERQKLLEPYSGLEPHPKLDRKYLSYHSKVWNNRFGFSLNVLANHSPISGPNPLSYGGSLFIEPSVFDFSGYRLSFRMDYLQSKAAESNYLFLNQFAYFNKGKIFFDHPKLNFYFNIGLGASITSFSGNGEQRNGVSPSTILGFGWQGIDFRSIQFRIGINSFCTFEKAGTFCATGVELGAMYLL</sequence>
<evidence type="ECO:0000313" key="2">
    <source>
        <dbReference type="Proteomes" id="UP000006329"/>
    </source>
</evidence>
<dbReference type="AlphaFoldDB" id="A0A0E2B8U8"/>
<dbReference type="RefSeq" id="WP_004485347.1">
    <property type="nucleotide sequence ID" value="NZ_AHON02000088.1"/>
</dbReference>